<keyword evidence="3" id="KW-1185">Reference proteome</keyword>
<feature type="transmembrane region" description="Helical" evidence="1">
    <location>
        <begin position="52"/>
        <end position="71"/>
    </location>
</feature>
<dbReference type="EMBL" id="JBHTBX010000015">
    <property type="protein sequence ID" value="MFC7436226.1"/>
    <property type="molecule type" value="Genomic_DNA"/>
</dbReference>
<keyword evidence="1" id="KW-0812">Transmembrane</keyword>
<evidence type="ECO:0000313" key="3">
    <source>
        <dbReference type="Proteomes" id="UP001596495"/>
    </source>
</evidence>
<evidence type="ECO:0000313" key="2">
    <source>
        <dbReference type="EMBL" id="MFC7436226.1"/>
    </source>
</evidence>
<accession>A0ABW2RDQ4</accession>
<gene>
    <name evidence="2" type="ORF">ACFQNJ_17090</name>
</gene>
<proteinExistence type="predicted"/>
<protein>
    <submittedName>
        <fullName evidence="2">TrbC/VirB2 family protein</fullName>
    </submittedName>
</protein>
<dbReference type="InterPro" id="IPR007039">
    <property type="entry name" value="TrbC/VirB2"/>
</dbReference>
<feature type="transmembrane region" description="Helical" evidence="1">
    <location>
        <begin position="83"/>
        <end position="101"/>
    </location>
</feature>
<dbReference type="RefSeq" id="WP_382259819.1">
    <property type="nucleotide sequence ID" value="NZ_JBHTBX010000015.1"/>
</dbReference>
<keyword evidence="1" id="KW-1133">Transmembrane helix</keyword>
<keyword evidence="1" id="KW-0472">Membrane</keyword>
<evidence type="ECO:0000256" key="1">
    <source>
        <dbReference type="SAM" id="Phobius"/>
    </source>
</evidence>
<sequence length="112" mass="12006">MTSVKTEEGLSWARVMRWFLVPMLVLAAFYMPAAFAQDGGAAAQGLCKFAGFLKQIATVAAIIGLILFVLNSFFMKSSVVGDIIMYIIIGCVIMVAGPYLITLTGLTTNCSL</sequence>
<name>A0ABW2RDQ4_9BURK</name>
<dbReference type="Proteomes" id="UP001596495">
    <property type="component" value="Unassembled WGS sequence"/>
</dbReference>
<organism evidence="2 3">
    <name type="scientific">Hydrogenophaga bisanensis</name>
    <dbReference type="NCBI Taxonomy" id="439611"/>
    <lineage>
        <taxon>Bacteria</taxon>
        <taxon>Pseudomonadati</taxon>
        <taxon>Pseudomonadota</taxon>
        <taxon>Betaproteobacteria</taxon>
        <taxon>Burkholderiales</taxon>
        <taxon>Comamonadaceae</taxon>
        <taxon>Hydrogenophaga</taxon>
    </lineage>
</organism>
<dbReference type="Pfam" id="PF04956">
    <property type="entry name" value="TrbC"/>
    <property type="match status" value="1"/>
</dbReference>
<comment type="caution">
    <text evidence="2">The sequence shown here is derived from an EMBL/GenBank/DDBJ whole genome shotgun (WGS) entry which is preliminary data.</text>
</comment>
<reference evidence="3" key="1">
    <citation type="journal article" date="2019" name="Int. J. Syst. Evol. Microbiol.">
        <title>The Global Catalogue of Microorganisms (GCM) 10K type strain sequencing project: providing services to taxonomists for standard genome sequencing and annotation.</title>
        <authorList>
            <consortium name="The Broad Institute Genomics Platform"/>
            <consortium name="The Broad Institute Genome Sequencing Center for Infectious Disease"/>
            <person name="Wu L."/>
            <person name="Ma J."/>
        </authorList>
    </citation>
    <scope>NUCLEOTIDE SEQUENCE [LARGE SCALE GENOMIC DNA]</scope>
    <source>
        <strain evidence="3">CCUG 54518</strain>
    </source>
</reference>